<evidence type="ECO:0000256" key="1">
    <source>
        <dbReference type="SAM" id="Phobius"/>
    </source>
</evidence>
<proteinExistence type="predicted"/>
<accession>A0A7C9HRN8</accession>
<keyword evidence="1" id="KW-0472">Membrane</keyword>
<dbReference type="RefSeq" id="WP_155715424.1">
    <property type="nucleotide sequence ID" value="NZ_VVIQ01000003.1"/>
</dbReference>
<comment type="caution">
    <text evidence="2">The sequence shown here is derived from an EMBL/GenBank/DDBJ whole genome shotgun (WGS) entry which is preliminary data.</text>
</comment>
<evidence type="ECO:0008006" key="4">
    <source>
        <dbReference type="Google" id="ProtNLM"/>
    </source>
</evidence>
<dbReference type="Proteomes" id="UP000482295">
    <property type="component" value="Unassembled WGS sequence"/>
</dbReference>
<keyword evidence="3" id="KW-1185">Reference proteome</keyword>
<sequence>MNIKYKISKESLVLQAITSFLPLGASMFCLLNISKNSPILYIVFSWLFLLVLLVCSISFYFIFQRLWNKDFLYTQKDRIYFYDCLRAKYVDVKIADIAGINDYGLPIYPYTILIIYTIYGRIFTCPDLAEGGKDKISERIYDIIYKTGNNSD</sequence>
<keyword evidence="1" id="KW-0812">Transmembrane</keyword>
<organism evidence="2 3">
    <name type="scientific">Prevotella vespertina</name>
    <dbReference type="NCBI Taxonomy" id="2608404"/>
    <lineage>
        <taxon>Bacteria</taxon>
        <taxon>Pseudomonadati</taxon>
        <taxon>Bacteroidota</taxon>
        <taxon>Bacteroidia</taxon>
        <taxon>Bacteroidales</taxon>
        <taxon>Prevotellaceae</taxon>
        <taxon>Prevotella</taxon>
    </lineage>
</organism>
<feature type="transmembrane region" description="Helical" evidence="1">
    <location>
        <begin position="39"/>
        <end position="63"/>
    </location>
</feature>
<protein>
    <recommendedName>
        <fullName evidence="4">DUF304 domain-containing protein</fullName>
    </recommendedName>
</protein>
<gene>
    <name evidence="2" type="ORF">F0475_03660</name>
</gene>
<feature type="transmembrane region" description="Helical" evidence="1">
    <location>
        <begin position="12"/>
        <end position="33"/>
    </location>
</feature>
<keyword evidence="1" id="KW-1133">Transmembrane helix</keyword>
<evidence type="ECO:0000313" key="3">
    <source>
        <dbReference type="Proteomes" id="UP000482295"/>
    </source>
</evidence>
<dbReference type="EMBL" id="VVIQ01000003">
    <property type="protein sequence ID" value="MUL27422.1"/>
    <property type="molecule type" value="Genomic_DNA"/>
</dbReference>
<name>A0A7C9HRN8_9BACT</name>
<evidence type="ECO:0000313" key="2">
    <source>
        <dbReference type="EMBL" id="MUL27422.1"/>
    </source>
</evidence>
<dbReference type="AlphaFoldDB" id="A0A7C9HRN8"/>
<reference evidence="2 3" key="1">
    <citation type="submission" date="2019-09" db="EMBL/GenBank/DDBJ databases">
        <title>Prevotella A2879 sp. nov., isolated from an abscess of a patient.</title>
        <authorList>
            <person name="Buhl M."/>
            <person name="Oberhettinger P."/>
        </authorList>
    </citation>
    <scope>NUCLEOTIDE SEQUENCE [LARGE SCALE GENOMIC DNA]</scope>
    <source>
        <strain evidence="2 3">A2879</strain>
    </source>
</reference>